<dbReference type="PANTHER" id="PTHR35273">
    <property type="entry name" value="ALPHA-1,4 POLYGALACTOSAMINIDASE, PUTATIVE (AFU_ORTHOLOGUE AFUA_3G07890)-RELATED"/>
    <property type="match status" value="1"/>
</dbReference>
<dbReference type="InterPro" id="IPR004352">
    <property type="entry name" value="GH114_TIM-barrel"/>
</dbReference>
<keyword evidence="3" id="KW-1185">Reference proteome</keyword>
<sequence length="187" mass="21474">MAWNYVIGELHIDTTIYGNMFVVDLEDVDKRIIENLHRVRRIMRARIELAISRHCDGIDPDNLFGWEGNAAGLHLTPENQLDYNRYLANVAHENGLAIGLSDDREQLSDLVGDFDFAIINLSCVDFSLECHKYKPFFDARKPVFNIHSVSSIAEGHQKQDEICSSSKRPHDMNTIIKHDYTNWKLAC</sequence>
<evidence type="ECO:0000259" key="1">
    <source>
        <dbReference type="Pfam" id="PF03537"/>
    </source>
</evidence>
<dbReference type="AlphaFoldDB" id="A0A8S3RGZ2"/>
<dbReference type="EMBL" id="CAJPWZ010001115">
    <property type="protein sequence ID" value="CAG2208643.1"/>
    <property type="molecule type" value="Genomic_DNA"/>
</dbReference>
<name>A0A8S3RGZ2_MYTED</name>
<dbReference type="InterPro" id="IPR017853">
    <property type="entry name" value="GH"/>
</dbReference>
<gene>
    <name evidence="2" type="ORF">MEDL_22847</name>
</gene>
<accession>A0A8S3RGZ2</accession>
<dbReference type="OrthoDB" id="2108802at2759"/>
<feature type="domain" description="Glycoside-hydrolase family GH114 TIM-barrel" evidence="1">
    <location>
        <begin position="35"/>
        <end position="178"/>
    </location>
</feature>
<reference evidence="2" key="1">
    <citation type="submission" date="2021-03" db="EMBL/GenBank/DDBJ databases">
        <authorList>
            <person name="Bekaert M."/>
        </authorList>
    </citation>
    <scope>NUCLEOTIDE SEQUENCE</scope>
</reference>
<organism evidence="2 3">
    <name type="scientific">Mytilus edulis</name>
    <name type="common">Blue mussel</name>
    <dbReference type="NCBI Taxonomy" id="6550"/>
    <lineage>
        <taxon>Eukaryota</taxon>
        <taxon>Metazoa</taxon>
        <taxon>Spiralia</taxon>
        <taxon>Lophotrochozoa</taxon>
        <taxon>Mollusca</taxon>
        <taxon>Bivalvia</taxon>
        <taxon>Autobranchia</taxon>
        <taxon>Pteriomorphia</taxon>
        <taxon>Mytilida</taxon>
        <taxon>Mytiloidea</taxon>
        <taxon>Mytilidae</taxon>
        <taxon>Mytilinae</taxon>
        <taxon>Mytilus</taxon>
    </lineage>
</organism>
<comment type="caution">
    <text evidence="2">The sequence shown here is derived from an EMBL/GenBank/DDBJ whole genome shotgun (WGS) entry which is preliminary data.</text>
</comment>
<proteinExistence type="predicted"/>
<dbReference type="PANTHER" id="PTHR35273:SF2">
    <property type="entry name" value="ALPHA-GALACTOSIDASE"/>
    <property type="match status" value="1"/>
</dbReference>
<protein>
    <recommendedName>
        <fullName evidence="1">Glycoside-hydrolase family GH114 TIM-barrel domain-containing protein</fullName>
    </recommendedName>
</protein>
<evidence type="ECO:0000313" key="2">
    <source>
        <dbReference type="EMBL" id="CAG2208643.1"/>
    </source>
</evidence>
<dbReference type="Pfam" id="PF03537">
    <property type="entry name" value="Glyco_hydro_114"/>
    <property type="match status" value="1"/>
</dbReference>
<evidence type="ECO:0000313" key="3">
    <source>
        <dbReference type="Proteomes" id="UP000683360"/>
    </source>
</evidence>
<dbReference type="SUPFAM" id="SSF51445">
    <property type="entry name" value="(Trans)glycosidases"/>
    <property type="match status" value="1"/>
</dbReference>
<dbReference type="Proteomes" id="UP000683360">
    <property type="component" value="Unassembled WGS sequence"/>
</dbReference>